<sequence length="301" mass="34481">MSEITVVLQEGRENIIEKGGLVLASLRVAQQLFERFEEVIQIELETGQFIDELFRFYETISSDQIIVEFIDILRNLIKSTTSSQKLKLKQEKYIMPLIHLMENKGENILFRIAQFLSIIIIQMNQTGIIQQEDDLQKVLENNGGLAQIVKIFRNNNIQNRKINKFCALLIGQLCKALKIPDEFRSSVIQCLKEISDDNFQYLIESSSLVLSRLAECKANHTDITTGEFVNLIMKYLQSNNHKIIDHGLLLVLNLLNIGTEETQQVVKEAVPLNLIRQYAQSLNEDIASTSILLIDQLQFIS</sequence>
<dbReference type="SUPFAM" id="SSF48371">
    <property type="entry name" value="ARM repeat"/>
    <property type="match status" value="1"/>
</dbReference>
<dbReference type="InterPro" id="IPR011989">
    <property type="entry name" value="ARM-like"/>
</dbReference>
<evidence type="ECO:0000313" key="2">
    <source>
        <dbReference type="Proteomes" id="UP000324800"/>
    </source>
</evidence>
<gene>
    <name evidence="1" type="ORF">EZS28_005767</name>
</gene>
<comment type="caution">
    <text evidence="1">The sequence shown here is derived from an EMBL/GenBank/DDBJ whole genome shotgun (WGS) entry which is preliminary data.</text>
</comment>
<reference evidence="1 2" key="1">
    <citation type="submission" date="2019-03" db="EMBL/GenBank/DDBJ databases">
        <title>Single cell metagenomics reveals metabolic interactions within the superorganism composed of flagellate Streblomastix strix and complex community of Bacteroidetes bacteria on its surface.</title>
        <authorList>
            <person name="Treitli S.C."/>
            <person name="Kolisko M."/>
            <person name="Husnik F."/>
            <person name="Keeling P."/>
            <person name="Hampl V."/>
        </authorList>
    </citation>
    <scope>NUCLEOTIDE SEQUENCE [LARGE SCALE GENOMIC DNA]</scope>
    <source>
        <strain evidence="1">ST1C</strain>
    </source>
</reference>
<name>A0A5J4WUW0_9EUKA</name>
<dbReference type="AlphaFoldDB" id="A0A5J4WUW0"/>
<protein>
    <submittedName>
        <fullName evidence="1">Uncharacterized protein</fullName>
    </submittedName>
</protein>
<proteinExistence type="predicted"/>
<dbReference type="EMBL" id="SNRW01000901">
    <property type="protein sequence ID" value="KAA6398701.1"/>
    <property type="molecule type" value="Genomic_DNA"/>
</dbReference>
<accession>A0A5J4WUW0</accession>
<organism evidence="1 2">
    <name type="scientific">Streblomastix strix</name>
    <dbReference type="NCBI Taxonomy" id="222440"/>
    <lineage>
        <taxon>Eukaryota</taxon>
        <taxon>Metamonada</taxon>
        <taxon>Preaxostyla</taxon>
        <taxon>Oxymonadida</taxon>
        <taxon>Streblomastigidae</taxon>
        <taxon>Streblomastix</taxon>
    </lineage>
</organism>
<dbReference type="Gene3D" id="1.25.10.10">
    <property type="entry name" value="Leucine-rich Repeat Variant"/>
    <property type="match status" value="1"/>
</dbReference>
<dbReference type="InterPro" id="IPR016024">
    <property type="entry name" value="ARM-type_fold"/>
</dbReference>
<dbReference type="Proteomes" id="UP000324800">
    <property type="component" value="Unassembled WGS sequence"/>
</dbReference>
<evidence type="ECO:0000313" key="1">
    <source>
        <dbReference type="EMBL" id="KAA6398701.1"/>
    </source>
</evidence>